<dbReference type="SMART" id="SM00060">
    <property type="entry name" value="FN3"/>
    <property type="match status" value="4"/>
</dbReference>
<accession>A0AA35LHL1</accession>
<dbReference type="PANTHER" id="PTHR48423">
    <property type="entry name" value="INTERLEUKIN-27 RECEPTOR SUBUNIT ALPHA"/>
    <property type="match status" value="1"/>
</dbReference>
<feature type="transmembrane region" description="Helical" evidence="11">
    <location>
        <begin position="680"/>
        <end position="702"/>
    </location>
</feature>
<dbReference type="SUPFAM" id="SSF49265">
    <property type="entry name" value="Fibronectin type III"/>
    <property type="match status" value="3"/>
</dbReference>
<evidence type="ECO:0000256" key="4">
    <source>
        <dbReference type="ARBA" id="ARBA00022729"/>
    </source>
</evidence>
<evidence type="ECO:0000313" key="13">
    <source>
        <dbReference type="EMBL" id="CAI5796203.1"/>
    </source>
</evidence>
<dbReference type="PANTHER" id="PTHR48423:SF1">
    <property type="entry name" value="INTERLEUKIN-27 RECEPTOR SUBUNIT ALPHA"/>
    <property type="match status" value="1"/>
</dbReference>
<evidence type="ECO:0000256" key="1">
    <source>
        <dbReference type="ARBA" id="ARBA00004479"/>
    </source>
</evidence>
<proteinExistence type="inferred from homology"/>
<dbReference type="AlphaFoldDB" id="A0AA35LHL1"/>
<evidence type="ECO:0000256" key="6">
    <source>
        <dbReference type="ARBA" id="ARBA00022989"/>
    </source>
</evidence>
<dbReference type="InterPro" id="IPR003961">
    <property type="entry name" value="FN3_dom"/>
</dbReference>
<keyword evidence="7 11" id="KW-0472">Membrane</keyword>
<evidence type="ECO:0000313" key="14">
    <source>
        <dbReference type="Proteomes" id="UP001178461"/>
    </source>
</evidence>
<dbReference type="GO" id="GO:0005886">
    <property type="term" value="C:plasma membrane"/>
    <property type="evidence" value="ECO:0007669"/>
    <property type="project" value="UniProtKB-ARBA"/>
</dbReference>
<feature type="domain" description="Fibronectin type-III" evidence="12">
    <location>
        <begin position="178"/>
        <end position="264"/>
    </location>
</feature>
<dbReference type="Gene3D" id="2.60.40.10">
    <property type="entry name" value="Immunoglobulins"/>
    <property type="match status" value="4"/>
</dbReference>
<dbReference type="Pfam" id="PF00041">
    <property type="entry name" value="fn3"/>
    <property type="match status" value="1"/>
</dbReference>
<keyword evidence="4" id="KW-0732">Signal</keyword>
<dbReference type="InterPro" id="IPR013783">
    <property type="entry name" value="Ig-like_fold"/>
</dbReference>
<evidence type="ECO:0000259" key="12">
    <source>
        <dbReference type="SMART" id="SM00060"/>
    </source>
</evidence>
<name>A0AA35LHL1_9SAUR</name>
<evidence type="ECO:0000256" key="7">
    <source>
        <dbReference type="ARBA" id="ARBA00023136"/>
    </source>
</evidence>
<evidence type="ECO:0000256" key="10">
    <source>
        <dbReference type="SAM" id="MobiDB-lite"/>
    </source>
</evidence>
<evidence type="ECO:0000256" key="2">
    <source>
        <dbReference type="ARBA" id="ARBA00008921"/>
    </source>
</evidence>
<evidence type="ECO:0000256" key="8">
    <source>
        <dbReference type="ARBA" id="ARBA00023170"/>
    </source>
</evidence>
<evidence type="ECO:0000256" key="5">
    <source>
        <dbReference type="ARBA" id="ARBA00022737"/>
    </source>
</evidence>
<dbReference type="Proteomes" id="UP001178461">
    <property type="component" value="Chromosome 17"/>
</dbReference>
<comment type="subcellular location">
    <subcellularLocation>
        <location evidence="1">Membrane</location>
        <topology evidence="1">Single-pass type I membrane protein</topology>
    </subcellularLocation>
</comment>
<gene>
    <name evidence="13" type="ORF">PODLI_1B041933</name>
</gene>
<organism evidence="13 14">
    <name type="scientific">Podarcis lilfordi</name>
    <name type="common">Lilford's wall lizard</name>
    <dbReference type="NCBI Taxonomy" id="74358"/>
    <lineage>
        <taxon>Eukaryota</taxon>
        <taxon>Metazoa</taxon>
        <taxon>Chordata</taxon>
        <taxon>Craniata</taxon>
        <taxon>Vertebrata</taxon>
        <taxon>Euteleostomi</taxon>
        <taxon>Lepidosauria</taxon>
        <taxon>Squamata</taxon>
        <taxon>Bifurcata</taxon>
        <taxon>Unidentata</taxon>
        <taxon>Episquamata</taxon>
        <taxon>Laterata</taxon>
        <taxon>Lacertibaenia</taxon>
        <taxon>Lacertidae</taxon>
        <taxon>Podarcis</taxon>
    </lineage>
</organism>
<feature type="domain" description="Fibronectin type-III" evidence="12">
    <location>
        <begin position="576"/>
        <end position="662"/>
    </location>
</feature>
<dbReference type="InterPro" id="IPR052672">
    <property type="entry name" value="Type1_Cytokine_Rcpt_Type2"/>
</dbReference>
<keyword evidence="6 11" id="KW-1133">Transmembrane helix</keyword>
<comment type="similarity">
    <text evidence="2">Belongs to the type I cytokine receptor family. Type 2 subfamily.</text>
</comment>
<feature type="domain" description="Fibronectin type-III" evidence="12">
    <location>
        <begin position="278"/>
        <end position="363"/>
    </location>
</feature>
<keyword evidence="9" id="KW-0325">Glycoprotein</keyword>
<keyword evidence="5" id="KW-0677">Repeat</keyword>
<evidence type="ECO:0000256" key="11">
    <source>
        <dbReference type="SAM" id="Phobius"/>
    </source>
</evidence>
<keyword evidence="14" id="KW-1185">Reference proteome</keyword>
<dbReference type="EMBL" id="OX395142">
    <property type="protein sequence ID" value="CAI5796203.1"/>
    <property type="molecule type" value="Genomic_DNA"/>
</dbReference>
<keyword evidence="8 13" id="KW-0675">Receptor</keyword>
<protein>
    <submittedName>
        <fullName evidence="13">Interleukin-27 receptor subunit alpha</fullName>
    </submittedName>
</protein>
<dbReference type="InterPro" id="IPR036116">
    <property type="entry name" value="FN3_sf"/>
</dbReference>
<keyword evidence="3 11" id="KW-0812">Transmembrane</keyword>
<feature type="region of interest" description="Disordered" evidence="10">
    <location>
        <begin position="25"/>
        <end position="56"/>
    </location>
</feature>
<feature type="region of interest" description="Disordered" evidence="10">
    <location>
        <begin position="77"/>
        <end position="118"/>
    </location>
</feature>
<feature type="domain" description="Fibronectin type-III" evidence="12">
    <location>
        <begin position="473"/>
        <end position="561"/>
    </location>
</feature>
<evidence type="ECO:0000256" key="3">
    <source>
        <dbReference type="ARBA" id="ARBA00022692"/>
    </source>
</evidence>
<evidence type="ECO:0000256" key="9">
    <source>
        <dbReference type="ARBA" id="ARBA00023180"/>
    </source>
</evidence>
<sequence length="794" mass="88470">MRHDFLFTESRRGSCFSSTRFPLRSQKARKAKEGRLVAPSTQGRRAPIAPRLRSEKEQPVAEQAWCVAGRSVIGQREERAPRHLAPSKRQKAPRSFPSSAKRRTRLGGSSRLSPAGVPEGRLGERAAWGAAVWPSGRWSFLPARKGCRDTAGTMGNRGNIAWLLLLSLKVFGLKKGDPDVPTDLKCYQSVPSNIVNCSWSTREPPDANTTHVLYYKSLKYHPGKPPRRGAPGKQNWLLIERRNLTQGDSYSVWVETNHGMAGIATSAKLNFSLDEIVKPPPPDLEPVVFESSVAMVSWKNPHWSESLHHQPLTCALRYKMSKDHSWTYLSEEHVDQEGYDLEDLKPFTSYEVQVQCIPEMKKGFWSEWSSSQTFVTPEAAPLGQVDVWQKVGVSEKGVPSRFLLWKAPDPEAARGVILDYEVVFRDRDKNITTMVCLCCHAALPLSADYAWVSARNSVKNTLPANLSLEQADLPGPEEVQVMAVPGLGLRVMWKPSASARWLQPEEYVVEWRDEISSNPAGQLLNWTRSPRDSSSALLRGNFRAKVPYLVCVYAVFAPGSSASVPVRAYFKEGAPTAAPQGLQDRSISPTASLISWGEIPLGDRNGHITHYTLYLGHPTLRNAKANRTIAVAAAERSYSLLDLTPGTSYQLCMTGSTSAGEGVPSPLHHFRTPDSHWQTLLAVLLVLGFLLFVAFLVVLVNYRRVLDFCHKILPPWCWEKIPDPGHSDVTRIDEHCAASGMDALSQCPVKFPEELDIVEIKEPAPEQTMPLAPVEFSGYEKRFMPTLEELQRLA</sequence>
<reference evidence="13" key="1">
    <citation type="submission" date="2022-12" db="EMBL/GenBank/DDBJ databases">
        <authorList>
            <person name="Alioto T."/>
            <person name="Alioto T."/>
            <person name="Gomez Garrido J."/>
        </authorList>
    </citation>
    <scope>NUCLEOTIDE SEQUENCE</scope>
</reference>
<dbReference type="CDD" id="cd00063">
    <property type="entry name" value="FN3"/>
    <property type="match status" value="3"/>
</dbReference>